<dbReference type="Proteomes" id="UP000826656">
    <property type="component" value="Unassembled WGS sequence"/>
</dbReference>
<feature type="compositionally biased region" description="Low complexity" evidence="1">
    <location>
        <begin position="36"/>
        <end position="51"/>
    </location>
</feature>
<keyword evidence="3" id="KW-1185">Reference proteome</keyword>
<name>A0ABQ7W0B3_SOLTU</name>
<organism evidence="2 3">
    <name type="scientific">Solanum tuberosum</name>
    <name type="common">Potato</name>
    <dbReference type="NCBI Taxonomy" id="4113"/>
    <lineage>
        <taxon>Eukaryota</taxon>
        <taxon>Viridiplantae</taxon>
        <taxon>Streptophyta</taxon>
        <taxon>Embryophyta</taxon>
        <taxon>Tracheophyta</taxon>
        <taxon>Spermatophyta</taxon>
        <taxon>Magnoliopsida</taxon>
        <taxon>eudicotyledons</taxon>
        <taxon>Gunneridae</taxon>
        <taxon>Pentapetalae</taxon>
        <taxon>asterids</taxon>
        <taxon>lamiids</taxon>
        <taxon>Solanales</taxon>
        <taxon>Solanaceae</taxon>
        <taxon>Solanoideae</taxon>
        <taxon>Solaneae</taxon>
        <taxon>Solanum</taxon>
    </lineage>
</organism>
<evidence type="ECO:0008006" key="4">
    <source>
        <dbReference type="Google" id="ProtNLM"/>
    </source>
</evidence>
<evidence type="ECO:0000313" key="2">
    <source>
        <dbReference type="EMBL" id="KAH0773429.1"/>
    </source>
</evidence>
<comment type="caution">
    <text evidence="2">The sequence shown here is derived from an EMBL/GenBank/DDBJ whole genome shotgun (WGS) entry which is preliminary data.</text>
</comment>
<gene>
    <name evidence="2" type="ORF">KY290_010566</name>
</gene>
<evidence type="ECO:0000313" key="3">
    <source>
        <dbReference type="Proteomes" id="UP000826656"/>
    </source>
</evidence>
<feature type="region of interest" description="Disordered" evidence="1">
    <location>
        <begin position="26"/>
        <end position="80"/>
    </location>
</feature>
<accession>A0ABQ7W0B3</accession>
<protein>
    <recommendedName>
        <fullName evidence="4">Integrase core domain containing protein</fullName>
    </recommendedName>
</protein>
<sequence length="157" mass="17083">MARTRATLISGKGEKIPEIVVEAPAKGRNRARARGRAYGTTLARGRARGATPVRDRSREVSPEPQIDDIEDQVPPEPASTPFLHDTLLRVLNVLKSISQVGCATDAPQDSQTRVRALTQEHQQAPVIQDPVGQPLVDPVLENDLAPTVGIKLHRLLL</sequence>
<dbReference type="EMBL" id="JAIVGD010000005">
    <property type="protein sequence ID" value="KAH0773429.1"/>
    <property type="molecule type" value="Genomic_DNA"/>
</dbReference>
<evidence type="ECO:0000256" key="1">
    <source>
        <dbReference type="SAM" id="MobiDB-lite"/>
    </source>
</evidence>
<proteinExistence type="predicted"/>
<reference evidence="2 3" key="1">
    <citation type="journal article" date="2021" name="bioRxiv">
        <title>Chromosome-scale and haplotype-resolved genome assembly of a tetraploid potato cultivar.</title>
        <authorList>
            <person name="Sun H."/>
            <person name="Jiao W.-B."/>
            <person name="Krause K."/>
            <person name="Campoy J.A."/>
            <person name="Goel M."/>
            <person name="Folz-Donahue K."/>
            <person name="Kukat C."/>
            <person name="Huettel B."/>
            <person name="Schneeberger K."/>
        </authorList>
    </citation>
    <scope>NUCLEOTIDE SEQUENCE [LARGE SCALE GENOMIC DNA]</scope>
    <source>
        <strain evidence="2">SolTubOtavaFocal</strain>
        <tissue evidence="2">Leaves</tissue>
    </source>
</reference>